<gene>
    <name evidence="10" type="ORF">BJP25_05830</name>
</gene>
<reference evidence="10 11" key="1">
    <citation type="submission" date="2016-10" db="EMBL/GenBank/DDBJ databases">
        <title>The Draft Genome Sequence of Actinokineospora bangkokensis 44EHWT reveals the biosynthetic pathway of antifungal compounds Thailandins with unusual extender unit butylmalonyl-CoA.</title>
        <authorList>
            <person name="Greule A."/>
            <person name="Intra B."/>
            <person name="Flemming S."/>
            <person name="Rommel M.G."/>
            <person name="Panbangred W."/>
            <person name="Bechthold A."/>
        </authorList>
    </citation>
    <scope>NUCLEOTIDE SEQUENCE [LARGE SCALE GENOMIC DNA]</scope>
    <source>
        <strain evidence="10 11">44EHW</strain>
    </source>
</reference>
<evidence type="ECO:0000256" key="5">
    <source>
        <dbReference type="ARBA" id="ARBA00022822"/>
    </source>
</evidence>
<evidence type="ECO:0000256" key="9">
    <source>
        <dbReference type="RuleBase" id="RU003662"/>
    </source>
</evidence>
<comment type="similarity">
    <text evidence="9">Belongs to the TrpA family.</text>
</comment>
<sequence length="269" mass="27436">MAEFFAGRGPADPGLAVFLTAGAQPLDLQADLVEVLDAAGVDCLELAVPFPGSPTDGPVLRAAADRALAAGTDLARVLAFVAAVRPRLRRTRIALLADWRHTAHPVGEEEFTRRAAGAGADALLVHGLPPRRRERQESAAREVGIPLVGTCYATSAPEVVAASAATAGAYLYLVAHRGRTGSAPAGGHAALAGAVAAARAVARVPVAVGFGVRTGADVRAVAEAGADAAVVGTAAEQVLRRARDPLRGFDEFVRSLVVGAREPQGGART</sequence>
<dbReference type="InterPro" id="IPR002028">
    <property type="entry name" value="Trp_synthase_suA"/>
</dbReference>
<evidence type="ECO:0000313" key="11">
    <source>
        <dbReference type="Proteomes" id="UP000186040"/>
    </source>
</evidence>
<dbReference type="SUPFAM" id="SSF51366">
    <property type="entry name" value="Ribulose-phoshate binding barrel"/>
    <property type="match status" value="1"/>
</dbReference>
<dbReference type="NCBIfam" id="TIGR00262">
    <property type="entry name" value="trpA"/>
    <property type="match status" value="1"/>
</dbReference>
<evidence type="ECO:0000256" key="6">
    <source>
        <dbReference type="ARBA" id="ARBA00023141"/>
    </source>
</evidence>
<evidence type="ECO:0000256" key="3">
    <source>
        <dbReference type="ARBA" id="ARBA00012043"/>
    </source>
</evidence>
<proteinExistence type="inferred from homology"/>
<evidence type="ECO:0000313" key="10">
    <source>
        <dbReference type="EMBL" id="OLR89585.1"/>
    </source>
</evidence>
<dbReference type="STRING" id="1193682.BJP25_05830"/>
<dbReference type="Gene3D" id="3.20.20.70">
    <property type="entry name" value="Aldolase class I"/>
    <property type="match status" value="1"/>
</dbReference>
<keyword evidence="6" id="KW-0057">Aromatic amino acid biosynthesis</keyword>
<dbReference type="OrthoDB" id="5146712at2"/>
<comment type="caution">
    <text evidence="10">The sequence shown here is derived from an EMBL/GenBank/DDBJ whole genome shotgun (WGS) entry which is preliminary data.</text>
</comment>
<evidence type="ECO:0000256" key="1">
    <source>
        <dbReference type="ARBA" id="ARBA00004733"/>
    </source>
</evidence>
<keyword evidence="4" id="KW-0028">Amino-acid biosynthesis</keyword>
<comment type="catalytic activity">
    <reaction evidence="8">
        <text>(1S,2R)-1-C-(indol-3-yl)glycerol 3-phosphate + L-serine = D-glyceraldehyde 3-phosphate + L-tryptophan + H2O</text>
        <dbReference type="Rhea" id="RHEA:10532"/>
        <dbReference type="ChEBI" id="CHEBI:15377"/>
        <dbReference type="ChEBI" id="CHEBI:33384"/>
        <dbReference type="ChEBI" id="CHEBI:57912"/>
        <dbReference type="ChEBI" id="CHEBI:58866"/>
        <dbReference type="ChEBI" id="CHEBI:59776"/>
        <dbReference type="EC" id="4.2.1.20"/>
    </reaction>
</comment>
<dbReference type="RefSeq" id="WP_075978768.1">
    <property type="nucleotide sequence ID" value="NZ_MKQR01000032.1"/>
</dbReference>
<dbReference type="GO" id="GO:0004834">
    <property type="term" value="F:tryptophan synthase activity"/>
    <property type="evidence" value="ECO:0007669"/>
    <property type="project" value="UniProtKB-EC"/>
</dbReference>
<name>A0A1Q9LC53_9PSEU</name>
<evidence type="ECO:0000256" key="4">
    <source>
        <dbReference type="ARBA" id="ARBA00022605"/>
    </source>
</evidence>
<dbReference type="InterPro" id="IPR013785">
    <property type="entry name" value="Aldolase_TIM"/>
</dbReference>
<comment type="subunit">
    <text evidence="2">Tetramer of two alpha and two beta chains.</text>
</comment>
<organism evidence="10 11">
    <name type="scientific">Actinokineospora bangkokensis</name>
    <dbReference type="NCBI Taxonomy" id="1193682"/>
    <lineage>
        <taxon>Bacteria</taxon>
        <taxon>Bacillati</taxon>
        <taxon>Actinomycetota</taxon>
        <taxon>Actinomycetes</taxon>
        <taxon>Pseudonocardiales</taxon>
        <taxon>Pseudonocardiaceae</taxon>
        <taxon>Actinokineospora</taxon>
    </lineage>
</organism>
<dbReference type="AlphaFoldDB" id="A0A1Q9LC53"/>
<keyword evidence="7" id="KW-0456">Lyase</keyword>
<evidence type="ECO:0000256" key="8">
    <source>
        <dbReference type="ARBA" id="ARBA00049047"/>
    </source>
</evidence>
<keyword evidence="5" id="KW-0822">Tryptophan biosynthesis</keyword>
<dbReference type="EMBL" id="MKQR01000032">
    <property type="protein sequence ID" value="OLR89585.1"/>
    <property type="molecule type" value="Genomic_DNA"/>
</dbReference>
<dbReference type="Pfam" id="PF00290">
    <property type="entry name" value="Trp_syntA"/>
    <property type="match status" value="1"/>
</dbReference>
<dbReference type="Proteomes" id="UP000186040">
    <property type="component" value="Unassembled WGS sequence"/>
</dbReference>
<dbReference type="EC" id="4.2.1.20" evidence="3"/>
<dbReference type="UniPathway" id="UPA00035">
    <property type="reaction ID" value="UER00044"/>
</dbReference>
<dbReference type="PANTHER" id="PTHR43406:SF1">
    <property type="entry name" value="TRYPTOPHAN SYNTHASE ALPHA CHAIN, CHLOROPLASTIC"/>
    <property type="match status" value="1"/>
</dbReference>
<evidence type="ECO:0000256" key="7">
    <source>
        <dbReference type="ARBA" id="ARBA00023239"/>
    </source>
</evidence>
<evidence type="ECO:0000256" key="2">
    <source>
        <dbReference type="ARBA" id="ARBA00011270"/>
    </source>
</evidence>
<dbReference type="GO" id="GO:0005829">
    <property type="term" value="C:cytosol"/>
    <property type="evidence" value="ECO:0007669"/>
    <property type="project" value="TreeGrafter"/>
</dbReference>
<keyword evidence="11" id="KW-1185">Reference proteome</keyword>
<dbReference type="PANTHER" id="PTHR43406">
    <property type="entry name" value="TRYPTOPHAN SYNTHASE, ALPHA CHAIN"/>
    <property type="match status" value="1"/>
</dbReference>
<dbReference type="InterPro" id="IPR011060">
    <property type="entry name" value="RibuloseP-bd_barrel"/>
</dbReference>
<protein>
    <recommendedName>
        <fullName evidence="3">tryptophan synthase</fullName>
        <ecNumber evidence="3">4.2.1.20</ecNumber>
    </recommendedName>
</protein>
<comment type="pathway">
    <text evidence="1">Amino-acid biosynthesis; L-tryptophan biosynthesis; L-tryptophan from chorismate: step 5/5.</text>
</comment>
<accession>A0A1Q9LC53</accession>